<organism evidence="1 2">
    <name type="scientific">Eretmocerus hayati</name>
    <dbReference type="NCBI Taxonomy" id="131215"/>
    <lineage>
        <taxon>Eukaryota</taxon>
        <taxon>Metazoa</taxon>
        <taxon>Ecdysozoa</taxon>
        <taxon>Arthropoda</taxon>
        <taxon>Hexapoda</taxon>
        <taxon>Insecta</taxon>
        <taxon>Pterygota</taxon>
        <taxon>Neoptera</taxon>
        <taxon>Endopterygota</taxon>
        <taxon>Hymenoptera</taxon>
        <taxon>Apocrita</taxon>
        <taxon>Proctotrupomorpha</taxon>
        <taxon>Chalcidoidea</taxon>
        <taxon>Aphelinidae</taxon>
        <taxon>Aphelininae</taxon>
        <taxon>Eretmocerus</taxon>
    </lineage>
</organism>
<protein>
    <submittedName>
        <fullName evidence="1">Uncharacterized protein</fullName>
    </submittedName>
</protein>
<proteinExistence type="predicted"/>
<accession>A0ACC2PX31</accession>
<evidence type="ECO:0000313" key="2">
    <source>
        <dbReference type="Proteomes" id="UP001239111"/>
    </source>
</evidence>
<evidence type="ECO:0000313" key="1">
    <source>
        <dbReference type="EMBL" id="KAJ8687839.1"/>
    </source>
</evidence>
<reference evidence="1" key="1">
    <citation type="submission" date="2023-04" db="EMBL/GenBank/DDBJ databases">
        <title>A chromosome-level genome assembly of the parasitoid wasp Eretmocerus hayati.</title>
        <authorList>
            <person name="Zhong Y."/>
            <person name="Liu S."/>
            <person name="Liu Y."/>
        </authorList>
    </citation>
    <scope>NUCLEOTIDE SEQUENCE</scope>
    <source>
        <strain evidence="1">ZJU_SS_LIU_2023</strain>
    </source>
</reference>
<dbReference type="Proteomes" id="UP001239111">
    <property type="component" value="Chromosome 1"/>
</dbReference>
<keyword evidence="2" id="KW-1185">Reference proteome</keyword>
<comment type="caution">
    <text evidence="1">The sequence shown here is derived from an EMBL/GenBank/DDBJ whole genome shotgun (WGS) entry which is preliminary data.</text>
</comment>
<sequence>MDTLLVSAKKTRTFVTVAVELDILHEIASKASIMVVTKDRSKAATTATKLDTLLVAVQKATTILDVLAKVATLATSQDTLRVTVPKVAAKLATHATSPVT</sequence>
<name>A0ACC2PX31_9HYME</name>
<gene>
    <name evidence="1" type="ORF">QAD02_023633</name>
</gene>
<dbReference type="EMBL" id="CM056741">
    <property type="protein sequence ID" value="KAJ8687839.1"/>
    <property type="molecule type" value="Genomic_DNA"/>
</dbReference>